<feature type="transmembrane region" description="Helical" evidence="13">
    <location>
        <begin position="28"/>
        <end position="50"/>
    </location>
</feature>
<dbReference type="InterPro" id="IPR003661">
    <property type="entry name" value="HisK_dim/P_dom"/>
</dbReference>
<keyword evidence="6" id="KW-0547">Nucleotide-binding</keyword>
<reference evidence="15 16" key="1">
    <citation type="journal article" date="2019" name="Genome Biol. Evol.">
        <title>Day and night: Metabolic profiles and evolutionary relationships of six axenic non-marine cyanobacteria.</title>
        <authorList>
            <person name="Will S.E."/>
            <person name="Henke P."/>
            <person name="Boedeker C."/>
            <person name="Huang S."/>
            <person name="Brinkmann H."/>
            <person name="Rohde M."/>
            <person name="Jarek M."/>
            <person name="Friedl T."/>
            <person name="Seufert S."/>
            <person name="Schumacher M."/>
            <person name="Overmann J."/>
            <person name="Neumann-Schaal M."/>
            <person name="Petersen J."/>
        </authorList>
    </citation>
    <scope>NUCLEOTIDE SEQUENCE [LARGE SCALE GENOMIC DNA]</scope>
    <source>
        <strain evidence="15 16">PCC 6912</strain>
    </source>
</reference>
<dbReference type="Pfam" id="PF08448">
    <property type="entry name" value="PAS_4"/>
    <property type="match status" value="1"/>
</dbReference>
<keyword evidence="8" id="KW-0067">ATP-binding</keyword>
<keyword evidence="16" id="KW-1185">Reference proteome</keyword>
<dbReference type="PANTHER" id="PTHR42878:SF7">
    <property type="entry name" value="SENSOR HISTIDINE KINASE GLRK"/>
    <property type="match status" value="1"/>
</dbReference>
<sequence length="587" mass="67123">MARSPKTSKISVVWLGQWLSYLKVGQKIALGYGLALGVAVLGTTAGFTIADYYQKQALKLEEDAVEELNLLNRLYSNVLETQLHQQQLIALPKESPLWQKKYTQYLEYSAKAKQVWSEFKSVNGNIDDDDDPDEEREAVNRVLQTYDHFEVYLQQVKKLLQQVASRRSQVGEISTEQIQTQFLNLSTDSDFQLDAFSEDLNQLMKITFEEFEQAETIFRATIKLRSQIIFISLLLSIAIAALLASYTSRAIARPIQAVTNVAQQATQDSNFDLQAPVTTQDEVGVLAFSLNQLIQQVKQLLKEQIEANEQLEAKVEERTVQLQEKTSELEAILNAFPDLFFRIAIDTTVLDYKAGNQTSDLYVLPEEFLGKRLVDIFPPSIGEKLNRVIVQAQQTQSLVSIEYSLVMPNHKEHYEGRLIPFTTEQFIFIVRNVSDRKQAEKALRQSEARLRKQAQDLEQAFKQLQETQFQLVQSEKMSSLGQLVAGVAHEINNPVNFIHANLAYVFEYAQNLLRLLEAYQKYIPNPPLEIQAEIEATDFDFLSEDLPKVLNSMQVGSERIKEIVLSLRNFSRLDEAEFKLFYYQTCG</sequence>
<dbReference type="EMBL" id="RSCJ01000002">
    <property type="protein sequence ID" value="RUR85766.1"/>
    <property type="molecule type" value="Genomic_DNA"/>
</dbReference>
<dbReference type="CDD" id="cd00082">
    <property type="entry name" value="HisKA"/>
    <property type="match status" value="1"/>
</dbReference>
<dbReference type="SMART" id="SM00388">
    <property type="entry name" value="HisKA"/>
    <property type="match status" value="1"/>
</dbReference>
<evidence type="ECO:0000256" key="12">
    <source>
        <dbReference type="SAM" id="Coils"/>
    </source>
</evidence>
<evidence type="ECO:0000256" key="5">
    <source>
        <dbReference type="ARBA" id="ARBA00022692"/>
    </source>
</evidence>
<dbReference type="InterPro" id="IPR003660">
    <property type="entry name" value="HAMP_dom"/>
</dbReference>
<dbReference type="PANTHER" id="PTHR42878">
    <property type="entry name" value="TWO-COMPONENT HISTIDINE KINASE"/>
    <property type="match status" value="1"/>
</dbReference>
<dbReference type="STRING" id="211165.GCA_000317285_06060"/>
<dbReference type="Pfam" id="PF00672">
    <property type="entry name" value="HAMP"/>
    <property type="match status" value="1"/>
</dbReference>
<dbReference type="EC" id="2.7.13.3" evidence="3"/>
<evidence type="ECO:0000313" key="16">
    <source>
        <dbReference type="Proteomes" id="UP000268857"/>
    </source>
</evidence>
<dbReference type="CDD" id="cd06225">
    <property type="entry name" value="HAMP"/>
    <property type="match status" value="1"/>
</dbReference>
<name>A0A3S1AN54_CHLFR</name>
<dbReference type="SMART" id="SM00304">
    <property type="entry name" value="HAMP"/>
    <property type="match status" value="1"/>
</dbReference>
<keyword evidence="9 13" id="KW-1133">Transmembrane helix</keyword>
<dbReference type="GO" id="GO:0016020">
    <property type="term" value="C:membrane"/>
    <property type="evidence" value="ECO:0007669"/>
    <property type="project" value="UniProtKB-SubCell"/>
</dbReference>
<evidence type="ECO:0000256" key="7">
    <source>
        <dbReference type="ARBA" id="ARBA00022777"/>
    </source>
</evidence>
<dbReference type="InterPro" id="IPR035965">
    <property type="entry name" value="PAS-like_dom_sf"/>
</dbReference>
<feature type="transmembrane region" description="Helical" evidence="13">
    <location>
        <begin position="228"/>
        <end position="246"/>
    </location>
</feature>
<keyword evidence="7" id="KW-0418">Kinase</keyword>
<dbReference type="Gene3D" id="3.30.450.20">
    <property type="entry name" value="PAS domain"/>
    <property type="match status" value="1"/>
</dbReference>
<keyword evidence="4" id="KW-0808">Transferase</keyword>
<dbReference type="Gene3D" id="1.10.287.130">
    <property type="match status" value="1"/>
</dbReference>
<keyword evidence="12" id="KW-0175">Coiled coil</keyword>
<dbReference type="SUPFAM" id="SSF158472">
    <property type="entry name" value="HAMP domain-like"/>
    <property type="match status" value="1"/>
</dbReference>
<evidence type="ECO:0000256" key="6">
    <source>
        <dbReference type="ARBA" id="ARBA00022741"/>
    </source>
</evidence>
<evidence type="ECO:0000256" key="8">
    <source>
        <dbReference type="ARBA" id="ARBA00022840"/>
    </source>
</evidence>
<organism evidence="15 16">
    <name type="scientific">Chlorogloeopsis fritschii PCC 6912</name>
    <dbReference type="NCBI Taxonomy" id="211165"/>
    <lineage>
        <taxon>Bacteria</taxon>
        <taxon>Bacillati</taxon>
        <taxon>Cyanobacteriota</taxon>
        <taxon>Cyanophyceae</taxon>
        <taxon>Nostocales</taxon>
        <taxon>Chlorogloeopsidaceae</taxon>
        <taxon>Chlorogloeopsis</taxon>
    </lineage>
</organism>
<dbReference type="GO" id="GO:0030295">
    <property type="term" value="F:protein kinase activator activity"/>
    <property type="evidence" value="ECO:0007669"/>
    <property type="project" value="TreeGrafter"/>
</dbReference>
<dbReference type="InterPro" id="IPR036097">
    <property type="entry name" value="HisK_dim/P_sf"/>
</dbReference>
<protein>
    <recommendedName>
        <fullName evidence="3">histidine kinase</fullName>
        <ecNumber evidence="3">2.7.13.3</ecNumber>
    </recommendedName>
</protein>
<dbReference type="SUPFAM" id="SSF47384">
    <property type="entry name" value="Homodimeric domain of signal transducing histidine kinase"/>
    <property type="match status" value="1"/>
</dbReference>
<evidence type="ECO:0000259" key="14">
    <source>
        <dbReference type="PROSITE" id="PS50885"/>
    </source>
</evidence>
<dbReference type="PROSITE" id="PS50885">
    <property type="entry name" value="HAMP"/>
    <property type="match status" value="1"/>
</dbReference>
<evidence type="ECO:0000256" key="3">
    <source>
        <dbReference type="ARBA" id="ARBA00012438"/>
    </source>
</evidence>
<dbReference type="CDD" id="cd00130">
    <property type="entry name" value="PAS"/>
    <property type="match status" value="1"/>
</dbReference>
<proteinExistence type="predicted"/>
<dbReference type="GO" id="GO:0000156">
    <property type="term" value="F:phosphorelay response regulator activity"/>
    <property type="evidence" value="ECO:0007669"/>
    <property type="project" value="TreeGrafter"/>
</dbReference>
<dbReference type="GO" id="GO:0007234">
    <property type="term" value="P:osmosensory signaling via phosphorelay pathway"/>
    <property type="evidence" value="ECO:0007669"/>
    <property type="project" value="TreeGrafter"/>
</dbReference>
<evidence type="ECO:0000256" key="11">
    <source>
        <dbReference type="ARBA" id="ARBA00023136"/>
    </source>
</evidence>
<evidence type="ECO:0000313" key="15">
    <source>
        <dbReference type="EMBL" id="RUR85766.1"/>
    </source>
</evidence>
<feature type="coiled-coil region" evidence="12">
    <location>
        <begin position="290"/>
        <end position="328"/>
    </location>
</feature>
<accession>A0A3S1AN54</accession>
<comment type="subcellular location">
    <subcellularLocation>
        <location evidence="2">Membrane</location>
        <topology evidence="2">Multi-pass membrane protein</topology>
    </subcellularLocation>
</comment>
<dbReference type="Proteomes" id="UP000268857">
    <property type="component" value="Unassembled WGS sequence"/>
</dbReference>
<evidence type="ECO:0000256" key="9">
    <source>
        <dbReference type="ARBA" id="ARBA00022989"/>
    </source>
</evidence>
<dbReference type="InterPro" id="IPR000014">
    <property type="entry name" value="PAS"/>
</dbReference>
<evidence type="ECO:0000256" key="2">
    <source>
        <dbReference type="ARBA" id="ARBA00004141"/>
    </source>
</evidence>
<feature type="coiled-coil region" evidence="12">
    <location>
        <begin position="436"/>
        <end position="467"/>
    </location>
</feature>
<evidence type="ECO:0000256" key="4">
    <source>
        <dbReference type="ARBA" id="ARBA00022679"/>
    </source>
</evidence>
<dbReference type="GO" id="GO:0000155">
    <property type="term" value="F:phosphorelay sensor kinase activity"/>
    <property type="evidence" value="ECO:0007669"/>
    <property type="project" value="InterPro"/>
</dbReference>
<comment type="catalytic activity">
    <reaction evidence="1">
        <text>ATP + protein L-histidine = ADP + protein N-phospho-L-histidine.</text>
        <dbReference type="EC" id="2.7.13.3"/>
    </reaction>
</comment>
<dbReference type="OrthoDB" id="479493at2"/>
<dbReference type="SUPFAM" id="SSF55785">
    <property type="entry name" value="PYP-like sensor domain (PAS domain)"/>
    <property type="match status" value="1"/>
</dbReference>
<keyword evidence="11 13" id="KW-0472">Membrane</keyword>
<evidence type="ECO:0000256" key="10">
    <source>
        <dbReference type="ARBA" id="ARBA00023012"/>
    </source>
</evidence>
<evidence type="ECO:0000256" key="13">
    <source>
        <dbReference type="SAM" id="Phobius"/>
    </source>
</evidence>
<dbReference type="InterPro" id="IPR013656">
    <property type="entry name" value="PAS_4"/>
</dbReference>
<evidence type="ECO:0000256" key="1">
    <source>
        <dbReference type="ARBA" id="ARBA00000085"/>
    </source>
</evidence>
<dbReference type="AlphaFoldDB" id="A0A3S1AN54"/>
<dbReference type="Gene3D" id="6.10.340.10">
    <property type="match status" value="1"/>
</dbReference>
<dbReference type="GO" id="GO:0005524">
    <property type="term" value="F:ATP binding"/>
    <property type="evidence" value="ECO:0007669"/>
    <property type="project" value="UniProtKB-KW"/>
</dbReference>
<comment type="caution">
    <text evidence="15">The sequence shown here is derived from an EMBL/GenBank/DDBJ whole genome shotgun (WGS) entry which is preliminary data.</text>
</comment>
<keyword evidence="10" id="KW-0902">Two-component regulatory system</keyword>
<keyword evidence="5 13" id="KW-0812">Transmembrane</keyword>
<feature type="domain" description="HAMP" evidence="14">
    <location>
        <begin position="249"/>
        <end position="302"/>
    </location>
</feature>
<dbReference type="InterPro" id="IPR050351">
    <property type="entry name" value="BphY/WalK/GraS-like"/>
</dbReference>
<gene>
    <name evidence="15" type="ORF">PCC6912_05910</name>
</gene>